<dbReference type="AlphaFoldDB" id="A0A5C3QR08"/>
<evidence type="ECO:0000256" key="3">
    <source>
        <dbReference type="ARBA" id="ARBA00022670"/>
    </source>
</evidence>
<dbReference type="Proteomes" id="UP000305067">
    <property type="component" value="Unassembled WGS sequence"/>
</dbReference>
<comment type="cofactor">
    <cofactor evidence="1">
        <name>Zn(2+)</name>
        <dbReference type="ChEBI" id="CHEBI:29105"/>
    </cofactor>
</comment>
<dbReference type="InterPro" id="IPR007484">
    <property type="entry name" value="Peptidase_M28"/>
</dbReference>
<dbReference type="GO" id="GO:0046872">
    <property type="term" value="F:metal ion binding"/>
    <property type="evidence" value="ECO:0007669"/>
    <property type="project" value="UniProtKB-KW"/>
</dbReference>
<dbReference type="EC" id="3.4.-.-" evidence="9"/>
<evidence type="ECO:0000313" key="11">
    <source>
        <dbReference type="EMBL" id="TFL04423.1"/>
    </source>
</evidence>
<protein>
    <recommendedName>
        <fullName evidence="9">Peptide hydrolase</fullName>
        <ecNumber evidence="9">3.4.-.-</ecNumber>
    </recommendedName>
</protein>
<dbReference type="PANTHER" id="PTHR12147">
    <property type="entry name" value="METALLOPEPTIDASE M28 FAMILY MEMBER"/>
    <property type="match status" value="1"/>
</dbReference>
<name>A0A5C3QR08_9AGAR</name>
<keyword evidence="4 9" id="KW-0479">Metal-binding</keyword>
<dbReference type="GO" id="GO:0006508">
    <property type="term" value="P:proteolysis"/>
    <property type="evidence" value="ECO:0007669"/>
    <property type="project" value="UniProtKB-KW"/>
</dbReference>
<dbReference type="Gene3D" id="3.40.630.10">
    <property type="entry name" value="Zn peptidases"/>
    <property type="match status" value="1"/>
</dbReference>
<evidence type="ECO:0000313" key="12">
    <source>
        <dbReference type="Proteomes" id="UP000305067"/>
    </source>
</evidence>
<keyword evidence="5 9" id="KW-0732">Signal</keyword>
<keyword evidence="2 11" id="KW-0031">Aminopeptidase</keyword>
<dbReference type="SUPFAM" id="SSF53187">
    <property type="entry name" value="Zn-dependent exopeptidases"/>
    <property type="match status" value="1"/>
</dbReference>
<keyword evidence="12" id="KW-1185">Reference proteome</keyword>
<feature type="signal peptide" evidence="9">
    <location>
        <begin position="1"/>
        <end position="18"/>
    </location>
</feature>
<evidence type="ECO:0000256" key="1">
    <source>
        <dbReference type="ARBA" id="ARBA00001947"/>
    </source>
</evidence>
<dbReference type="GO" id="GO:0008235">
    <property type="term" value="F:metalloexopeptidase activity"/>
    <property type="evidence" value="ECO:0007669"/>
    <property type="project" value="InterPro"/>
</dbReference>
<dbReference type="GO" id="GO:0004177">
    <property type="term" value="F:aminopeptidase activity"/>
    <property type="evidence" value="ECO:0007669"/>
    <property type="project" value="UniProtKB-KW"/>
</dbReference>
<evidence type="ECO:0000256" key="2">
    <source>
        <dbReference type="ARBA" id="ARBA00022438"/>
    </source>
</evidence>
<evidence type="ECO:0000259" key="10">
    <source>
        <dbReference type="Pfam" id="PF04389"/>
    </source>
</evidence>
<evidence type="ECO:0000256" key="8">
    <source>
        <dbReference type="ARBA" id="ARBA00043962"/>
    </source>
</evidence>
<gene>
    <name evidence="11" type="ORF">BDV98DRAFT_562217</name>
</gene>
<evidence type="ECO:0000256" key="5">
    <source>
        <dbReference type="ARBA" id="ARBA00022729"/>
    </source>
</evidence>
<evidence type="ECO:0000256" key="6">
    <source>
        <dbReference type="ARBA" id="ARBA00022801"/>
    </source>
</evidence>
<keyword evidence="6 9" id="KW-0378">Hydrolase</keyword>
<feature type="chain" id="PRO_5023160636" description="Peptide hydrolase" evidence="9">
    <location>
        <begin position="19"/>
        <end position="376"/>
    </location>
</feature>
<evidence type="ECO:0000256" key="9">
    <source>
        <dbReference type="RuleBase" id="RU361240"/>
    </source>
</evidence>
<evidence type="ECO:0000256" key="7">
    <source>
        <dbReference type="ARBA" id="ARBA00022833"/>
    </source>
</evidence>
<dbReference type="EMBL" id="ML178818">
    <property type="protein sequence ID" value="TFL04423.1"/>
    <property type="molecule type" value="Genomic_DNA"/>
</dbReference>
<keyword evidence="7 9" id="KW-0862">Zinc</keyword>
<evidence type="ECO:0000256" key="4">
    <source>
        <dbReference type="ARBA" id="ARBA00022723"/>
    </source>
</evidence>
<dbReference type="OrthoDB" id="2214at2759"/>
<dbReference type="Pfam" id="PF04389">
    <property type="entry name" value="Peptidase_M28"/>
    <property type="match status" value="1"/>
</dbReference>
<comment type="similarity">
    <text evidence="8">Belongs to the peptidase M28 family. M28E subfamily.</text>
</comment>
<organism evidence="11 12">
    <name type="scientific">Pterulicium gracile</name>
    <dbReference type="NCBI Taxonomy" id="1884261"/>
    <lineage>
        <taxon>Eukaryota</taxon>
        <taxon>Fungi</taxon>
        <taxon>Dikarya</taxon>
        <taxon>Basidiomycota</taxon>
        <taxon>Agaricomycotina</taxon>
        <taxon>Agaricomycetes</taxon>
        <taxon>Agaricomycetidae</taxon>
        <taxon>Agaricales</taxon>
        <taxon>Pleurotineae</taxon>
        <taxon>Pterulaceae</taxon>
        <taxon>Pterulicium</taxon>
    </lineage>
</organism>
<accession>A0A5C3QR08</accession>
<sequence>MKLSAAFVLVALLGLAQAVPVTVSEISEKSSQGLRLVQLAEDAQPVWKTEDEVLQFIREEVNFFDITDTWAQEQDLPQMKMAAIAYPTPSHQSAVSPLIVKLSTTNMSSWLSSLTAYNNRYYRASTGQAASVWIQNTLRSIATSAGRSDITITPFSHTFLQTSTIVRFPGAGSDNAITILGAHMDSINSSNPMNGRAPGADDNASGTVNLMDVFRVLAQGGFKPSSPLELHFYGGEEAGLLGSNDIAINYKSTGKAVKAVLNLDMSAYSRPGSTAVIGIMPDFTDASLSTFLTQVVTTYSKLPAVKNSPCGYACSDHASWYRQGFPASHSSEGQFPNGINGALHTISDTTSLSGFSVSHALEMSKVALGFAYELTV</sequence>
<feature type="domain" description="Peptidase M28" evidence="10">
    <location>
        <begin position="165"/>
        <end position="351"/>
    </location>
</feature>
<dbReference type="InterPro" id="IPR045175">
    <property type="entry name" value="M28_fam"/>
</dbReference>
<dbReference type="PANTHER" id="PTHR12147:SF56">
    <property type="entry name" value="AMINOPEPTIDASE YDR415C-RELATED"/>
    <property type="match status" value="1"/>
</dbReference>
<proteinExistence type="inferred from homology"/>
<dbReference type="STRING" id="1884261.A0A5C3QR08"/>
<keyword evidence="3 9" id="KW-0645">Protease</keyword>
<reference evidence="11 12" key="1">
    <citation type="journal article" date="2019" name="Nat. Ecol. Evol.">
        <title>Megaphylogeny resolves global patterns of mushroom evolution.</title>
        <authorList>
            <person name="Varga T."/>
            <person name="Krizsan K."/>
            <person name="Foldi C."/>
            <person name="Dima B."/>
            <person name="Sanchez-Garcia M."/>
            <person name="Sanchez-Ramirez S."/>
            <person name="Szollosi G.J."/>
            <person name="Szarkandi J.G."/>
            <person name="Papp V."/>
            <person name="Albert L."/>
            <person name="Andreopoulos W."/>
            <person name="Angelini C."/>
            <person name="Antonin V."/>
            <person name="Barry K.W."/>
            <person name="Bougher N.L."/>
            <person name="Buchanan P."/>
            <person name="Buyck B."/>
            <person name="Bense V."/>
            <person name="Catcheside P."/>
            <person name="Chovatia M."/>
            <person name="Cooper J."/>
            <person name="Damon W."/>
            <person name="Desjardin D."/>
            <person name="Finy P."/>
            <person name="Geml J."/>
            <person name="Haridas S."/>
            <person name="Hughes K."/>
            <person name="Justo A."/>
            <person name="Karasinski D."/>
            <person name="Kautmanova I."/>
            <person name="Kiss B."/>
            <person name="Kocsube S."/>
            <person name="Kotiranta H."/>
            <person name="LaButti K.M."/>
            <person name="Lechner B.E."/>
            <person name="Liimatainen K."/>
            <person name="Lipzen A."/>
            <person name="Lukacs Z."/>
            <person name="Mihaltcheva S."/>
            <person name="Morgado L.N."/>
            <person name="Niskanen T."/>
            <person name="Noordeloos M.E."/>
            <person name="Ohm R.A."/>
            <person name="Ortiz-Santana B."/>
            <person name="Ovrebo C."/>
            <person name="Racz N."/>
            <person name="Riley R."/>
            <person name="Savchenko A."/>
            <person name="Shiryaev A."/>
            <person name="Soop K."/>
            <person name="Spirin V."/>
            <person name="Szebenyi C."/>
            <person name="Tomsovsky M."/>
            <person name="Tulloss R.E."/>
            <person name="Uehling J."/>
            <person name="Grigoriev I.V."/>
            <person name="Vagvolgyi C."/>
            <person name="Papp T."/>
            <person name="Martin F.M."/>
            <person name="Miettinen O."/>
            <person name="Hibbett D.S."/>
            <person name="Nagy L.G."/>
        </authorList>
    </citation>
    <scope>NUCLEOTIDE SEQUENCE [LARGE SCALE GENOMIC DNA]</scope>
    <source>
        <strain evidence="11 12">CBS 309.79</strain>
    </source>
</reference>